<protein>
    <submittedName>
        <fullName evidence="1">DNA sulfur modification protein DndB</fullName>
    </submittedName>
</protein>
<evidence type="ECO:0000313" key="1">
    <source>
        <dbReference type="EMBL" id="REF83197.1"/>
    </source>
</evidence>
<proteinExistence type="predicted"/>
<dbReference type="OrthoDB" id="3524978at2"/>
<evidence type="ECO:0000313" key="2">
    <source>
        <dbReference type="Proteomes" id="UP000256900"/>
    </source>
</evidence>
<comment type="caution">
    <text evidence="1">The sequence shown here is derived from an EMBL/GenBank/DDBJ whole genome shotgun (WGS) entry which is preliminary data.</text>
</comment>
<name>A0A3D9YKU6_9HYPH</name>
<sequence>MSNFEGLEIRVPAMRGKMGSRTFYSVLMPMSGVPQFFKFTNWAGISPEDREQRVLNDKRVPDLAGYISENEEDYLFSSITASYKSEPRFEPYVQGSNIGMLILQLGDEFIINDGQHRCAGIVRALESGVPIAKDTISVLLFPWENTERVQQMFSDLNRFVQKTSKSLDILYDKRDEHAAATLGMIDRLPVFRELTDKENVSLGVKSTKLFTLAALYDANVELLKGRGKNDTDANIALLVDYWKAVAQHMPDWTKVLKGQKLALELRQEKISSHSTVLRALGGLGLDLLTGDGWQGKLAALEAIDWGKRNSEWEGVCMSANSVLSNRQSRAATKAFIKAKLGMPLSDSEARSLPQPITVAAE</sequence>
<organism evidence="1 2">
    <name type="scientific">Methylovirgula ligni</name>
    <dbReference type="NCBI Taxonomy" id="569860"/>
    <lineage>
        <taxon>Bacteria</taxon>
        <taxon>Pseudomonadati</taxon>
        <taxon>Pseudomonadota</taxon>
        <taxon>Alphaproteobacteria</taxon>
        <taxon>Hyphomicrobiales</taxon>
        <taxon>Beijerinckiaceae</taxon>
        <taxon>Methylovirgula</taxon>
    </lineage>
</organism>
<dbReference type="Pfam" id="PF14072">
    <property type="entry name" value="DndB"/>
    <property type="match status" value="1"/>
</dbReference>
<dbReference type="InterPro" id="IPR017601">
    <property type="entry name" value="DGQHR-contain_dom"/>
</dbReference>
<dbReference type="EMBL" id="QUMO01000006">
    <property type="protein sequence ID" value="REF83197.1"/>
    <property type="molecule type" value="Genomic_DNA"/>
</dbReference>
<dbReference type="AlphaFoldDB" id="A0A3D9YKU6"/>
<dbReference type="InterPro" id="IPR017642">
    <property type="entry name" value="DNA_S_mod_DndB"/>
</dbReference>
<gene>
    <name evidence="1" type="ORF">DES32_3112</name>
</gene>
<accession>A0A3D9YKU6</accession>
<reference evidence="1 2" key="1">
    <citation type="submission" date="2018-08" db="EMBL/GenBank/DDBJ databases">
        <title>Genomic Encyclopedia of Type Strains, Phase IV (KMG-IV): sequencing the most valuable type-strain genomes for metagenomic binning, comparative biology and taxonomic classification.</title>
        <authorList>
            <person name="Goeker M."/>
        </authorList>
    </citation>
    <scope>NUCLEOTIDE SEQUENCE [LARGE SCALE GENOMIC DNA]</scope>
    <source>
        <strain evidence="1 2">BW863</strain>
    </source>
</reference>
<dbReference type="CDD" id="cd16412">
    <property type="entry name" value="dndB"/>
    <property type="match status" value="1"/>
</dbReference>
<dbReference type="RefSeq" id="WP_115837681.1">
    <property type="nucleotide sequence ID" value="NZ_CP025086.1"/>
</dbReference>
<dbReference type="NCBIfam" id="TIGR03187">
    <property type="entry name" value="DGQHR"/>
    <property type="match status" value="1"/>
</dbReference>
<keyword evidence="2" id="KW-1185">Reference proteome</keyword>
<dbReference type="Proteomes" id="UP000256900">
    <property type="component" value="Unassembled WGS sequence"/>
</dbReference>